<keyword evidence="1" id="KW-0805">Transcription regulation</keyword>
<feature type="domain" description="HTH araC/xylS-type" evidence="5">
    <location>
        <begin position="346"/>
        <end position="442"/>
    </location>
</feature>
<keyword evidence="2" id="KW-0238">DNA-binding</keyword>
<keyword evidence="4" id="KW-0472">Membrane</keyword>
<feature type="transmembrane region" description="Helical" evidence="4">
    <location>
        <begin position="12"/>
        <end position="31"/>
    </location>
</feature>
<feature type="transmembrane region" description="Helical" evidence="4">
    <location>
        <begin position="205"/>
        <end position="223"/>
    </location>
</feature>
<dbReference type="Proteomes" id="UP001290861">
    <property type="component" value="Unassembled WGS sequence"/>
</dbReference>
<protein>
    <submittedName>
        <fullName evidence="6">AraC family transcriptional regulator</fullName>
    </submittedName>
</protein>
<dbReference type="InterPro" id="IPR018060">
    <property type="entry name" value="HTH_AraC"/>
</dbReference>
<evidence type="ECO:0000313" key="7">
    <source>
        <dbReference type="Proteomes" id="UP001290861"/>
    </source>
</evidence>
<dbReference type="SMART" id="SM00342">
    <property type="entry name" value="HTH_ARAC"/>
    <property type="match status" value="1"/>
</dbReference>
<evidence type="ECO:0000259" key="5">
    <source>
        <dbReference type="PROSITE" id="PS01124"/>
    </source>
</evidence>
<dbReference type="PRINTS" id="PR00032">
    <property type="entry name" value="HTHARAC"/>
</dbReference>
<dbReference type="Gene3D" id="1.10.10.60">
    <property type="entry name" value="Homeodomain-like"/>
    <property type="match status" value="2"/>
</dbReference>
<reference evidence="6 7" key="1">
    <citation type="journal article" date="2024" name="Appl. Environ. Microbiol.">
        <title>Pontiella agarivorans sp. nov., a novel marine anaerobic bacterium capable of degrading macroalgal polysaccharides and fixing nitrogen.</title>
        <authorList>
            <person name="Liu N."/>
            <person name="Kivenson V."/>
            <person name="Peng X."/>
            <person name="Cui Z."/>
            <person name="Lankiewicz T.S."/>
            <person name="Gosselin K.M."/>
            <person name="English C.J."/>
            <person name="Blair E.M."/>
            <person name="O'Malley M.A."/>
            <person name="Valentine D.L."/>
        </authorList>
    </citation>
    <scope>NUCLEOTIDE SEQUENCE [LARGE SCALE GENOMIC DNA]</scope>
    <source>
        <strain evidence="6 7">NLcol2</strain>
    </source>
</reference>
<dbReference type="RefSeq" id="WP_322608962.1">
    <property type="nucleotide sequence ID" value="NZ_JARVCO010000010.1"/>
</dbReference>
<evidence type="ECO:0000313" key="6">
    <source>
        <dbReference type="EMBL" id="MDZ8119174.1"/>
    </source>
</evidence>
<sequence length="452" mass="51106">MFETLQALLENLLAPMVSVQIFSAILIYFTIVRKRIAADYKLYVCFLLTFIFFLIGRILQGVFGYSSFYLILFVRMGLLFGVGIPSLLVAAAVQSGINRSKALYVWPYTVGIVISLAYIVFADAGMQGMLVSKETLTWLPFPVTVRVAHKIQIAGAVIMLVLPCGGLMIRELKERRNRNLLAFLVGAFLFGVFFVVGTVLPKSYWIYYVGSIFSGLCWGWAVFQDIRDMKGRMTLLKEELQFQIQSGRGERNSEIERLLDDLEQYSRGNLGVYKMRIREILSMLIDTTIEAGGDTEILLQRNTERNSAIETSMDPDVIREMARAEAVELSKMIAEIPEQKSNKLIEQAVAYLETHFREDLSVDELAESLGISRSHLMREFKKGTGKTVNQYMTALRIEQAKKVLETTSVTDTAFEVGYNNSNYFSTVFKKQTGLSPLEFQKTLKKRSAGSEL</sequence>
<dbReference type="PANTHER" id="PTHR43280">
    <property type="entry name" value="ARAC-FAMILY TRANSCRIPTIONAL REGULATOR"/>
    <property type="match status" value="1"/>
</dbReference>
<evidence type="ECO:0000256" key="2">
    <source>
        <dbReference type="ARBA" id="ARBA00023125"/>
    </source>
</evidence>
<keyword evidence="3" id="KW-0804">Transcription</keyword>
<keyword evidence="4" id="KW-1133">Transmembrane helix</keyword>
<dbReference type="SUPFAM" id="SSF46689">
    <property type="entry name" value="Homeodomain-like"/>
    <property type="match status" value="2"/>
</dbReference>
<dbReference type="EMBL" id="JARVCO010000010">
    <property type="protein sequence ID" value="MDZ8119174.1"/>
    <property type="molecule type" value="Genomic_DNA"/>
</dbReference>
<feature type="transmembrane region" description="Helical" evidence="4">
    <location>
        <begin position="105"/>
        <end position="131"/>
    </location>
</feature>
<feature type="transmembrane region" description="Helical" evidence="4">
    <location>
        <begin position="43"/>
        <end position="63"/>
    </location>
</feature>
<keyword evidence="7" id="KW-1185">Reference proteome</keyword>
<evidence type="ECO:0000256" key="4">
    <source>
        <dbReference type="SAM" id="Phobius"/>
    </source>
</evidence>
<feature type="transmembrane region" description="Helical" evidence="4">
    <location>
        <begin position="181"/>
        <end position="199"/>
    </location>
</feature>
<evidence type="ECO:0000256" key="3">
    <source>
        <dbReference type="ARBA" id="ARBA00023163"/>
    </source>
</evidence>
<gene>
    <name evidence="6" type="ORF">P9H32_11120</name>
</gene>
<feature type="transmembrane region" description="Helical" evidence="4">
    <location>
        <begin position="151"/>
        <end position="169"/>
    </location>
</feature>
<dbReference type="InterPro" id="IPR018062">
    <property type="entry name" value="HTH_AraC-typ_CS"/>
</dbReference>
<feature type="transmembrane region" description="Helical" evidence="4">
    <location>
        <begin position="69"/>
        <end position="93"/>
    </location>
</feature>
<evidence type="ECO:0000256" key="1">
    <source>
        <dbReference type="ARBA" id="ARBA00023015"/>
    </source>
</evidence>
<dbReference type="InterPro" id="IPR009057">
    <property type="entry name" value="Homeodomain-like_sf"/>
</dbReference>
<dbReference type="InterPro" id="IPR020449">
    <property type="entry name" value="Tscrpt_reg_AraC-type_HTH"/>
</dbReference>
<name>A0ABU5MYC1_9BACT</name>
<comment type="caution">
    <text evidence="6">The sequence shown here is derived from an EMBL/GenBank/DDBJ whole genome shotgun (WGS) entry which is preliminary data.</text>
</comment>
<dbReference type="PANTHER" id="PTHR43280:SF2">
    <property type="entry name" value="HTH-TYPE TRANSCRIPTIONAL REGULATOR EXSA"/>
    <property type="match status" value="1"/>
</dbReference>
<dbReference type="PROSITE" id="PS01124">
    <property type="entry name" value="HTH_ARAC_FAMILY_2"/>
    <property type="match status" value="1"/>
</dbReference>
<organism evidence="6 7">
    <name type="scientific">Pontiella agarivorans</name>
    <dbReference type="NCBI Taxonomy" id="3038953"/>
    <lineage>
        <taxon>Bacteria</taxon>
        <taxon>Pseudomonadati</taxon>
        <taxon>Kiritimatiellota</taxon>
        <taxon>Kiritimatiellia</taxon>
        <taxon>Kiritimatiellales</taxon>
        <taxon>Pontiellaceae</taxon>
        <taxon>Pontiella</taxon>
    </lineage>
</organism>
<dbReference type="PROSITE" id="PS00041">
    <property type="entry name" value="HTH_ARAC_FAMILY_1"/>
    <property type="match status" value="1"/>
</dbReference>
<keyword evidence="4" id="KW-0812">Transmembrane</keyword>
<accession>A0ABU5MYC1</accession>
<dbReference type="Pfam" id="PF12833">
    <property type="entry name" value="HTH_18"/>
    <property type="match status" value="1"/>
</dbReference>
<proteinExistence type="predicted"/>